<dbReference type="NCBIfam" id="TIGR00706">
    <property type="entry name" value="SppA_dom"/>
    <property type="match status" value="1"/>
</dbReference>
<evidence type="ECO:0000256" key="7">
    <source>
        <dbReference type="PIRSR" id="PIRSR001217-1"/>
    </source>
</evidence>
<dbReference type="CDD" id="cd07023">
    <property type="entry name" value="S49_Sppa_N_C"/>
    <property type="match status" value="1"/>
</dbReference>
<dbReference type="InterPro" id="IPR047217">
    <property type="entry name" value="S49_SppA_67K_type_N"/>
</dbReference>
<feature type="active site" description="Nucleophile" evidence="7">
    <location>
        <position position="391"/>
    </location>
</feature>
<dbReference type="AlphaFoldDB" id="A0A8E6B3B3"/>
<proteinExistence type="inferred from homology"/>
<dbReference type="SUPFAM" id="SSF52096">
    <property type="entry name" value="ClpP/crotonase"/>
    <property type="match status" value="2"/>
</dbReference>
<feature type="chain" id="PRO_5034896389" evidence="8">
    <location>
        <begin position="25"/>
        <end position="605"/>
    </location>
</feature>
<dbReference type="PANTHER" id="PTHR33209:SF1">
    <property type="entry name" value="PEPTIDASE S49 DOMAIN-CONTAINING PROTEIN"/>
    <property type="match status" value="1"/>
</dbReference>
<dbReference type="KEGG" id="tsph:KIH39_17595"/>
<accession>A0A8E6B3B3</accession>
<dbReference type="Gene3D" id="6.20.330.10">
    <property type="match status" value="1"/>
</dbReference>
<dbReference type="Pfam" id="PF01343">
    <property type="entry name" value="Peptidase_S49"/>
    <property type="match status" value="2"/>
</dbReference>
<feature type="domain" description="Peptidase S49" evidence="9">
    <location>
        <begin position="375"/>
        <end position="529"/>
    </location>
</feature>
<dbReference type="RefSeq" id="WP_213494530.1">
    <property type="nucleotide sequence ID" value="NZ_CP074694.1"/>
</dbReference>
<gene>
    <name evidence="10" type="primary">sppA</name>
    <name evidence="10" type="ORF">KIH39_17595</name>
</gene>
<dbReference type="Gene3D" id="3.90.226.10">
    <property type="entry name" value="2-enoyl-CoA Hydratase, Chain A, domain 1"/>
    <property type="match status" value="3"/>
</dbReference>
<dbReference type="GO" id="GO:0008236">
    <property type="term" value="F:serine-type peptidase activity"/>
    <property type="evidence" value="ECO:0007669"/>
    <property type="project" value="UniProtKB-KW"/>
</dbReference>
<feature type="domain" description="Peptidase S49" evidence="9">
    <location>
        <begin position="111"/>
        <end position="256"/>
    </location>
</feature>
<dbReference type="InterPro" id="IPR004635">
    <property type="entry name" value="Pept_S49_SppA"/>
</dbReference>
<dbReference type="GO" id="GO:0006465">
    <property type="term" value="P:signal peptide processing"/>
    <property type="evidence" value="ECO:0007669"/>
    <property type="project" value="InterPro"/>
</dbReference>
<reference evidence="10" key="1">
    <citation type="submission" date="2021-05" db="EMBL/GenBank/DDBJ databases">
        <title>Complete genome sequence of the cellulolytic planctomycete Telmatocola sphagniphila SP2T and characterization of the first cellulase from planctomycetes.</title>
        <authorList>
            <person name="Rakitin A.L."/>
            <person name="Beletsky A.V."/>
            <person name="Naumoff D.G."/>
            <person name="Kulichevskaya I.S."/>
            <person name="Mardanov A.V."/>
            <person name="Ravin N.V."/>
            <person name="Dedysh S.N."/>
        </authorList>
    </citation>
    <scope>NUCLEOTIDE SEQUENCE</scope>
    <source>
        <strain evidence="10">SP2T</strain>
    </source>
</reference>
<keyword evidence="11" id="KW-1185">Reference proteome</keyword>
<organism evidence="10 11">
    <name type="scientific">Telmatocola sphagniphila</name>
    <dbReference type="NCBI Taxonomy" id="1123043"/>
    <lineage>
        <taxon>Bacteria</taxon>
        <taxon>Pseudomonadati</taxon>
        <taxon>Planctomycetota</taxon>
        <taxon>Planctomycetia</taxon>
        <taxon>Gemmatales</taxon>
        <taxon>Gemmataceae</taxon>
    </lineage>
</organism>
<evidence type="ECO:0000256" key="1">
    <source>
        <dbReference type="ARBA" id="ARBA00004370"/>
    </source>
</evidence>
<evidence type="ECO:0000256" key="3">
    <source>
        <dbReference type="ARBA" id="ARBA00022670"/>
    </source>
</evidence>
<evidence type="ECO:0000313" key="11">
    <source>
        <dbReference type="Proteomes" id="UP000676194"/>
    </source>
</evidence>
<feature type="active site" description="Proton donor/acceptor" evidence="7">
    <location>
        <position position="179"/>
    </location>
</feature>
<keyword evidence="3" id="KW-0645">Protease</keyword>
<keyword evidence="4" id="KW-0378">Hydrolase</keyword>
<evidence type="ECO:0000256" key="5">
    <source>
        <dbReference type="ARBA" id="ARBA00022825"/>
    </source>
</evidence>
<protein>
    <submittedName>
        <fullName evidence="10">Signal peptide peptidase SppA</fullName>
    </submittedName>
</protein>
<keyword evidence="6" id="KW-0472">Membrane</keyword>
<keyword evidence="8" id="KW-0732">Signal</keyword>
<dbReference type="GO" id="GO:0016020">
    <property type="term" value="C:membrane"/>
    <property type="evidence" value="ECO:0007669"/>
    <property type="project" value="UniProtKB-SubCell"/>
</dbReference>
<sequence length="605" mass="65907">MIRHYLLASLLLLFTSLFCTPARSADTDKKKDSGPVIAHMKISGSLSEGPGGAEGLFGGGNSDNLSSRLEKIHKAKLDPNVKALYLQIEEPSLGLFSFGKIEELRKAIADFRTSGKPAVAYLESIGGLEYLIASACDTIAIPESGEFGLTGLHLEMQFFKEIFEKVKIKADFLTMGEAKGAADPYLRTEMSPENRKQYEMVLDDLYEKSLIEGIKNDRPAKKWTTEQVKELINTAPHTAKKALEVGLVDQLAYPNEFEASLIKKFEDGKSKIVRNYGKKVDPDADNPFAALMKIMQPQKKTSSKKPKIAVIYAVGEISTGKSGGGLMGGHTMGSTTMVEAIEQADKDETVKAIVLRIDSPGGSALASDLMWNALRNCKKPVIASMGDVAASGGYYIAMGAKKVYAEPGTLTGSIGVLGGKLVLGETFKWLGLHTQTLNRGQNAGWSSTNTIFSESERKAITNVMSNVYDQFLDRTVQNRKAAGVDLPLDKLKPIAGGRIWTGRQAKERGLVDELGTLHDALEEAKKEAKFDPKVEPELLILPEPTNFLDRFLDGGLGARVNVLNQLGLSSDSLLGLGEHLKMLEPFFNNPREKVWLLAPVNGKIR</sequence>
<keyword evidence="5" id="KW-0720">Serine protease</keyword>
<dbReference type="CDD" id="cd07018">
    <property type="entry name" value="S49_SppA_67K_type"/>
    <property type="match status" value="1"/>
</dbReference>
<dbReference type="PIRSF" id="PIRSF001217">
    <property type="entry name" value="Protease_4_SppA"/>
    <property type="match status" value="1"/>
</dbReference>
<dbReference type="InterPro" id="IPR029045">
    <property type="entry name" value="ClpP/crotonase-like_dom_sf"/>
</dbReference>
<feature type="signal peptide" evidence="8">
    <location>
        <begin position="1"/>
        <end position="24"/>
    </location>
</feature>
<dbReference type="InterPro" id="IPR047272">
    <property type="entry name" value="S49_SppA_C"/>
</dbReference>
<evidence type="ECO:0000256" key="4">
    <source>
        <dbReference type="ARBA" id="ARBA00022801"/>
    </source>
</evidence>
<dbReference type="InterPro" id="IPR004634">
    <property type="entry name" value="Pept_S49_pIV"/>
</dbReference>
<evidence type="ECO:0000256" key="8">
    <source>
        <dbReference type="SAM" id="SignalP"/>
    </source>
</evidence>
<name>A0A8E6B3B3_9BACT</name>
<comment type="similarity">
    <text evidence="2">Belongs to the peptidase S49 family.</text>
</comment>
<evidence type="ECO:0000256" key="6">
    <source>
        <dbReference type="ARBA" id="ARBA00023136"/>
    </source>
</evidence>
<dbReference type="PANTHER" id="PTHR33209">
    <property type="entry name" value="PROTEASE 4"/>
    <property type="match status" value="1"/>
</dbReference>
<evidence type="ECO:0000313" key="10">
    <source>
        <dbReference type="EMBL" id="QVL30659.1"/>
    </source>
</evidence>
<dbReference type="EMBL" id="CP074694">
    <property type="protein sequence ID" value="QVL30659.1"/>
    <property type="molecule type" value="Genomic_DNA"/>
</dbReference>
<comment type="subcellular location">
    <subcellularLocation>
        <location evidence="1">Membrane</location>
    </subcellularLocation>
</comment>
<dbReference type="InterPro" id="IPR002142">
    <property type="entry name" value="Peptidase_S49"/>
</dbReference>
<dbReference type="Proteomes" id="UP000676194">
    <property type="component" value="Chromosome"/>
</dbReference>
<evidence type="ECO:0000259" key="9">
    <source>
        <dbReference type="Pfam" id="PF01343"/>
    </source>
</evidence>
<evidence type="ECO:0000256" key="2">
    <source>
        <dbReference type="ARBA" id="ARBA00008683"/>
    </source>
</evidence>